<evidence type="ECO:0000313" key="15">
    <source>
        <dbReference type="EMBL" id="VDN51695.1"/>
    </source>
</evidence>
<gene>
    <name evidence="15" type="ORF">DME_LOCUS1668</name>
</gene>
<evidence type="ECO:0000259" key="14">
    <source>
        <dbReference type="PROSITE" id="PS50011"/>
    </source>
</evidence>
<keyword evidence="12" id="KW-0175">Coiled coil</keyword>
<reference evidence="18" key="1">
    <citation type="submission" date="2016-04" db="UniProtKB">
        <authorList>
            <consortium name="WormBaseParasite"/>
        </authorList>
    </citation>
    <scope>IDENTIFICATION</scope>
</reference>
<evidence type="ECO:0000256" key="7">
    <source>
        <dbReference type="ARBA" id="ARBA00023193"/>
    </source>
</evidence>
<keyword evidence="2" id="KW-0723">Serine/threonine-protein kinase</keyword>
<keyword evidence="7" id="KW-0652">Protein synthesis inhibitor</keyword>
<keyword evidence="6 11" id="KW-0067">ATP-binding</keyword>
<dbReference type="GO" id="GO:0005634">
    <property type="term" value="C:nucleus"/>
    <property type="evidence" value="ECO:0007669"/>
    <property type="project" value="TreeGrafter"/>
</dbReference>
<dbReference type="STRING" id="318479.A0A158Q5F1"/>
<keyword evidence="4 11" id="KW-0547">Nucleotide-binding</keyword>
<protein>
    <recommendedName>
        <fullName evidence="1">non-specific serine/threonine protein kinase</fullName>
        <ecNumber evidence="1">2.7.11.1</ecNumber>
    </recommendedName>
</protein>
<keyword evidence="3" id="KW-0808">Transferase</keyword>
<dbReference type="InterPro" id="IPR017441">
    <property type="entry name" value="Protein_kinase_ATP_BS"/>
</dbReference>
<dbReference type="InterPro" id="IPR011009">
    <property type="entry name" value="Kinase-like_dom_sf"/>
</dbReference>
<evidence type="ECO:0000313" key="16">
    <source>
        <dbReference type="Proteomes" id="UP000038040"/>
    </source>
</evidence>
<feature type="region of interest" description="Disordered" evidence="13">
    <location>
        <begin position="206"/>
        <end position="236"/>
    </location>
</feature>
<dbReference type="InterPro" id="IPR050339">
    <property type="entry name" value="CC_SR_Kinase"/>
</dbReference>
<keyword evidence="5" id="KW-0418">Kinase</keyword>
<dbReference type="PANTHER" id="PTHR11042:SF160">
    <property type="entry name" value="EUKARYOTIC TRANSLATION INITIATION FACTOR 2-ALPHA KINASE 1"/>
    <property type="match status" value="1"/>
</dbReference>
<feature type="binding site" evidence="11">
    <location>
        <position position="159"/>
    </location>
    <ligand>
        <name>ATP</name>
        <dbReference type="ChEBI" id="CHEBI:30616"/>
    </ligand>
</feature>
<dbReference type="GO" id="GO:0005737">
    <property type="term" value="C:cytoplasm"/>
    <property type="evidence" value="ECO:0007669"/>
    <property type="project" value="TreeGrafter"/>
</dbReference>
<evidence type="ECO:0000256" key="6">
    <source>
        <dbReference type="ARBA" id="ARBA00022840"/>
    </source>
</evidence>
<evidence type="ECO:0000256" key="1">
    <source>
        <dbReference type="ARBA" id="ARBA00012513"/>
    </source>
</evidence>
<organism evidence="16 18">
    <name type="scientific">Dracunculus medinensis</name>
    <name type="common">Guinea worm</name>
    <dbReference type="NCBI Taxonomy" id="318479"/>
    <lineage>
        <taxon>Eukaryota</taxon>
        <taxon>Metazoa</taxon>
        <taxon>Ecdysozoa</taxon>
        <taxon>Nematoda</taxon>
        <taxon>Chromadorea</taxon>
        <taxon>Rhabditida</taxon>
        <taxon>Spirurina</taxon>
        <taxon>Dracunculoidea</taxon>
        <taxon>Dracunculidae</taxon>
        <taxon>Dracunculus</taxon>
    </lineage>
</organism>
<dbReference type="EC" id="2.7.11.1" evidence="1"/>
<dbReference type="PROSITE" id="PS00107">
    <property type="entry name" value="PROTEIN_KINASE_ATP"/>
    <property type="match status" value="1"/>
</dbReference>
<evidence type="ECO:0000256" key="12">
    <source>
        <dbReference type="SAM" id="Coils"/>
    </source>
</evidence>
<dbReference type="SMART" id="SM00220">
    <property type="entry name" value="S_TKc"/>
    <property type="match status" value="1"/>
</dbReference>
<evidence type="ECO:0000256" key="2">
    <source>
        <dbReference type="ARBA" id="ARBA00022527"/>
    </source>
</evidence>
<evidence type="ECO:0000256" key="5">
    <source>
        <dbReference type="ARBA" id="ARBA00022777"/>
    </source>
</evidence>
<dbReference type="InterPro" id="IPR008271">
    <property type="entry name" value="Ser/Thr_kinase_AS"/>
</dbReference>
<dbReference type="Proteomes" id="UP000274756">
    <property type="component" value="Unassembled WGS sequence"/>
</dbReference>
<feature type="compositionally biased region" description="Low complexity" evidence="13">
    <location>
        <begin position="208"/>
        <end position="236"/>
    </location>
</feature>
<dbReference type="EMBL" id="UYYG01000028">
    <property type="protein sequence ID" value="VDN51695.1"/>
    <property type="molecule type" value="Genomic_DNA"/>
</dbReference>
<keyword evidence="17" id="KW-1185">Reference proteome</keyword>
<dbReference type="GO" id="GO:0005524">
    <property type="term" value="F:ATP binding"/>
    <property type="evidence" value="ECO:0007669"/>
    <property type="project" value="UniProtKB-UniRule"/>
</dbReference>
<evidence type="ECO:0000256" key="8">
    <source>
        <dbReference type="ARBA" id="ARBA00037982"/>
    </source>
</evidence>
<evidence type="ECO:0000256" key="9">
    <source>
        <dbReference type="ARBA" id="ARBA00048659"/>
    </source>
</evidence>
<comment type="catalytic activity">
    <reaction evidence="9">
        <text>L-threonyl-[protein] + ATP = O-phospho-L-threonyl-[protein] + ADP + H(+)</text>
        <dbReference type="Rhea" id="RHEA:46608"/>
        <dbReference type="Rhea" id="RHEA-COMP:11060"/>
        <dbReference type="Rhea" id="RHEA-COMP:11605"/>
        <dbReference type="ChEBI" id="CHEBI:15378"/>
        <dbReference type="ChEBI" id="CHEBI:30013"/>
        <dbReference type="ChEBI" id="CHEBI:30616"/>
        <dbReference type="ChEBI" id="CHEBI:61977"/>
        <dbReference type="ChEBI" id="CHEBI:456216"/>
        <dbReference type="EC" id="2.7.11.1"/>
    </reaction>
    <physiologicalReaction direction="left-to-right" evidence="9">
        <dbReference type="Rhea" id="RHEA:46609"/>
    </physiologicalReaction>
</comment>
<name>A0A158Q5F1_DRAME</name>
<dbReference type="PANTHER" id="PTHR11042">
    <property type="entry name" value="EUKARYOTIC TRANSLATION INITIATION FACTOR 2-ALPHA KINASE EIF2-ALPHA KINASE -RELATED"/>
    <property type="match status" value="1"/>
</dbReference>
<dbReference type="PROSITE" id="PS00108">
    <property type="entry name" value="PROTEIN_KINASE_ST"/>
    <property type="match status" value="1"/>
</dbReference>
<evidence type="ECO:0000256" key="10">
    <source>
        <dbReference type="ARBA" id="ARBA00048977"/>
    </source>
</evidence>
<dbReference type="SUPFAM" id="SSF56112">
    <property type="entry name" value="Protein kinase-like (PK-like)"/>
    <property type="match status" value="1"/>
</dbReference>
<dbReference type="InterPro" id="IPR000719">
    <property type="entry name" value="Prot_kinase_dom"/>
</dbReference>
<comment type="similarity">
    <text evidence="8">Belongs to the protein kinase superfamily. Ser/Thr protein kinase family. GCN2 subfamily.</text>
</comment>
<dbReference type="OrthoDB" id="1405469at2759"/>
<evidence type="ECO:0000256" key="4">
    <source>
        <dbReference type="ARBA" id="ARBA00022741"/>
    </source>
</evidence>
<proteinExistence type="inferred from homology"/>
<dbReference type="Gene3D" id="1.10.510.10">
    <property type="entry name" value="Transferase(Phosphotransferase) domain 1"/>
    <property type="match status" value="1"/>
</dbReference>
<dbReference type="GO" id="GO:0004694">
    <property type="term" value="F:eukaryotic translation initiation factor 2alpha kinase activity"/>
    <property type="evidence" value="ECO:0007669"/>
    <property type="project" value="TreeGrafter"/>
</dbReference>
<comment type="catalytic activity">
    <reaction evidence="10">
        <text>L-seryl-[protein] + ATP = O-phospho-L-seryl-[protein] + ADP + H(+)</text>
        <dbReference type="Rhea" id="RHEA:17989"/>
        <dbReference type="Rhea" id="RHEA-COMP:9863"/>
        <dbReference type="Rhea" id="RHEA-COMP:11604"/>
        <dbReference type="ChEBI" id="CHEBI:15378"/>
        <dbReference type="ChEBI" id="CHEBI:29999"/>
        <dbReference type="ChEBI" id="CHEBI:30616"/>
        <dbReference type="ChEBI" id="CHEBI:83421"/>
        <dbReference type="ChEBI" id="CHEBI:456216"/>
        <dbReference type="EC" id="2.7.11.1"/>
    </reaction>
    <physiologicalReaction direction="left-to-right" evidence="10">
        <dbReference type="Rhea" id="RHEA:17990"/>
    </physiologicalReaction>
</comment>
<evidence type="ECO:0000256" key="3">
    <source>
        <dbReference type="ARBA" id="ARBA00022679"/>
    </source>
</evidence>
<feature type="coiled-coil region" evidence="12">
    <location>
        <begin position="521"/>
        <end position="548"/>
    </location>
</feature>
<dbReference type="Proteomes" id="UP000038040">
    <property type="component" value="Unplaced"/>
</dbReference>
<dbReference type="PROSITE" id="PS50011">
    <property type="entry name" value="PROTEIN_KINASE_DOM"/>
    <property type="match status" value="1"/>
</dbReference>
<dbReference type="Pfam" id="PF00069">
    <property type="entry name" value="Pkinase"/>
    <property type="match status" value="2"/>
</dbReference>
<evidence type="ECO:0000313" key="18">
    <source>
        <dbReference type="WBParaSite" id="DME_0000719701-mRNA-1"/>
    </source>
</evidence>
<evidence type="ECO:0000313" key="17">
    <source>
        <dbReference type="Proteomes" id="UP000274756"/>
    </source>
</evidence>
<dbReference type="WBParaSite" id="DME_0000719701-mRNA-1">
    <property type="protein sequence ID" value="DME_0000719701-mRNA-1"/>
    <property type="gene ID" value="DME_0000719701"/>
</dbReference>
<feature type="domain" description="Protein kinase" evidence="14">
    <location>
        <begin position="129"/>
        <end position="508"/>
    </location>
</feature>
<dbReference type="AlphaFoldDB" id="A0A158Q5F1"/>
<dbReference type="GO" id="GO:0017148">
    <property type="term" value="P:negative regulation of translation"/>
    <property type="evidence" value="ECO:0007669"/>
    <property type="project" value="UniProtKB-KW"/>
</dbReference>
<reference evidence="15 17" key="2">
    <citation type="submission" date="2018-11" db="EMBL/GenBank/DDBJ databases">
        <authorList>
            <consortium name="Pathogen Informatics"/>
        </authorList>
    </citation>
    <scope>NUCLEOTIDE SEQUENCE [LARGE SCALE GENOMIC DNA]</scope>
</reference>
<evidence type="ECO:0000256" key="13">
    <source>
        <dbReference type="SAM" id="MobiDB-lite"/>
    </source>
</evidence>
<accession>A0A158Q5F1</accession>
<dbReference type="Gene3D" id="3.30.200.20">
    <property type="entry name" value="Phosphorylase Kinase, domain 1"/>
    <property type="match status" value="1"/>
</dbReference>
<sequence length="557" mass="64030">MASTEVAAWEGSRGHSAPKGTETPLMDLEARADIHFRNLLASLRTLLKNLNRTTNYSESMLFLKPFIKICVRLGFISPLVLVKDFAPNIQEFLKFMDYRFRRSLPGKTSAPSSLFSSSGIYSYKYEQEFVEIRLLGRGGFSSVFLALSLFDQCQYAIKKVDLDEGMYDDQIQMKEIFKEVELLASLRHKNIVRYYNSWINMSRKAGNSPVSRSGSESSEPSLSNSDLENSSSTSRLSSSSEYMSCLFDNSQSGNANDPLPEEADECMKIKRGLPHRLKKKQDLIFCEKEVLARSRPSKSYRSDSDSVDFISRASFKLIIQMEFYEQSLYDYIMERMKKKNPIDLGFNIHVIKQMAKALKYIHQMHIIHRDVKPANIFLQKRDGKFPHVLLGDFGLACVINDEAMGQFAGTPPYTAPERNRGSYDYLVDIYSLGIIMIELYYSFETLEERSYVIGRFRLLQFNEQDQNFLKQFPEESELLLSMCSENINRRPSSDQLYNRLCAMKSAFISCLGQENENMQKIAELESSLKQTKELLEFYEAENTHLKNLSILLGLEIP</sequence>
<evidence type="ECO:0000256" key="11">
    <source>
        <dbReference type="PROSITE-ProRule" id="PRU10141"/>
    </source>
</evidence>